<protein>
    <submittedName>
        <fullName evidence="1">Uncharacterized protein</fullName>
    </submittedName>
</protein>
<reference evidence="1" key="1">
    <citation type="submission" date="2023-05" db="EMBL/GenBank/DDBJ databases">
        <authorList>
            <consortium name="ELIXIR-Norway"/>
        </authorList>
    </citation>
    <scope>NUCLEOTIDE SEQUENCE</scope>
</reference>
<gene>
    <name evidence="1" type="ORF">MRATA1EN3_LOCUS23519</name>
</gene>
<dbReference type="Proteomes" id="UP001162501">
    <property type="component" value="Chromosome 7"/>
</dbReference>
<sequence length="189" mass="19632">MAEGGDDVLHLVGAAGGTGGNSDCSQEAGAGPHGGDGARCRLRTWARPTRRGPARTPLPPPPVKMEATAGPRSRRPPVGRAGPGPQGPGLRARRPRGEEGRGAEGCAGARPAGRGRASYYREATWAAGLGFCSPSTPTSRARVTGCVGPEVPRRRRAGRPPWRRSVGLQPALLGRKWKATVDLISHTAC</sequence>
<proteinExistence type="predicted"/>
<name>A0ACB0FK00_RANTA</name>
<dbReference type="EMBL" id="OX596091">
    <property type="protein sequence ID" value="CAI9712306.1"/>
    <property type="molecule type" value="Genomic_DNA"/>
</dbReference>
<accession>A0ACB0FK00</accession>
<evidence type="ECO:0000313" key="2">
    <source>
        <dbReference type="Proteomes" id="UP001162501"/>
    </source>
</evidence>
<organism evidence="1 2">
    <name type="scientific">Rangifer tarandus platyrhynchus</name>
    <name type="common">Svalbard reindeer</name>
    <dbReference type="NCBI Taxonomy" id="3082113"/>
    <lineage>
        <taxon>Eukaryota</taxon>
        <taxon>Metazoa</taxon>
        <taxon>Chordata</taxon>
        <taxon>Craniata</taxon>
        <taxon>Vertebrata</taxon>
        <taxon>Euteleostomi</taxon>
        <taxon>Mammalia</taxon>
        <taxon>Eutheria</taxon>
        <taxon>Laurasiatheria</taxon>
        <taxon>Artiodactyla</taxon>
        <taxon>Ruminantia</taxon>
        <taxon>Pecora</taxon>
        <taxon>Cervidae</taxon>
        <taxon>Odocoileinae</taxon>
        <taxon>Rangifer</taxon>
    </lineage>
</organism>
<evidence type="ECO:0000313" key="1">
    <source>
        <dbReference type="EMBL" id="CAI9712306.1"/>
    </source>
</evidence>